<reference evidence="2 3" key="1">
    <citation type="journal article" date="2018" name="Nat. Genet.">
        <title>The Rosa genome provides new insights in the design of modern roses.</title>
        <authorList>
            <person name="Bendahmane M."/>
        </authorList>
    </citation>
    <scope>NUCLEOTIDE SEQUENCE [LARGE SCALE GENOMIC DNA]</scope>
    <source>
        <strain evidence="3">cv. Old Blush</strain>
    </source>
</reference>
<dbReference type="Gramene" id="PRQ56466">
    <property type="protein sequence ID" value="PRQ56466"/>
    <property type="gene ID" value="RchiOBHm_Chr1g0336721"/>
</dbReference>
<dbReference type="SMART" id="SM00743">
    <property type="entry name" value="Agenet"/>
    <property type="match status" value="1"/>
</dbReference>
<gene>
    <name evidence="2" type="ORF">RchiOBHm_Chr1g0336721</name>
</gene>
<organism evidence="2 3">
    <name type="scientific">Rosa chinensis</name>
    <name type="common">China rose</name>
    <dbReference type="NCBI Taxonomy" id="74649"/>
    <lineage>
        <taxon>Eukaryota</taxon>
        <taxon>Viridiplantae</taxon>
        <taxon>Streptophyta</taxon>
        <taxon>Embryophyta</taxon>
        <taxon>Tracheophyta</taxon>
        <taxon>Spermatophyta</taxon>
        <taxon>Magnoliopsida</taxon>
        <taxon>eudicotyledons</taxon>
        <taxon>Gunneridae</taxon>
        <taxon>Pentapetalae</taxon>
        <taxon>rosids</taxon>
        <taxon>fabids</taxon>
        <taxon>Rosales</taxon>
        <taxon>Rosaceae</taxon>
        <taxon>Rosoideae</taxon>
        <taxon>Rosoideae incertae sedis</taxon>
        <taxon>Rosa</taxon>
    </lineage>
</organism>
<dbReference type="InterPro" id="IPR014002">
    <property type="entry name" value="Agenet_dom_plant"/>
</dbReference>
<dbReference type="AlphaFoldDB" id="A0A2P6SCR3"/>
<dbReference type="PANTHER" id="PTHR31917:SF148">
    <property type="entry name" value="DUF724 DOMAIN-CONTAINING PROTEIN 2"/>
    <property type="match status" value="1"/>
</dbReference>
<keyword evidence="3" id="KW-1185">Reference proteome</keyword>
<evidence type="ECO:0000259" key="1">
    <source>
        <dbReference type="SMART" id="SM00743"/>
    </source>
</evidence>
<evidence type="ECO:0000313" key="2">
    <source>
        <dbReference type="EMBL" id="PRQ56466.1"/>
    </source>
</evidence>
<sequence>MEANVVFHVGDRIDAYDLDGWWVDKILSKENGSGHQSVFFETTGQELDYPVLKLRVHQDWRNGKWVSSKKTKRNDVLFWASDCSDLVS</sequence>
<evidence type="ECO:0000313" key="3">
    <source>
        <dbReference type="Proteomes" id="UP000238479"/>
    </source>
</evidence>
<protein>
    <submittedName>
        <fullName evidence="2">Putative Agenet domain, plant type</fullName>
    </submittedName>
</protein>
<dbReference type="PANTHER" id="PTHR31917">
    <property type="entry name" value="AGENET DOMAIN-CONTAINING PROTEIN-RELATED"/>
    <property type="match status" value="1"/>
</dbReference>
<accession>A0A2P6SCR3</accession>
<dbReference type="EMBL" id="PDCK01000039">
    <property type="protein sequence ID" value="PRQ56466.1"/>
    <property type="molecule type" value="Genomic_DNA"/>
</dbReference>
<name>A0A2P6SCR3_ROSCH</name>
<feature type="domain" description="Agenet" evidence="1">
    <location>
        <begin position="5"/>
        <end position="62"/>
    </location>
</feature>
<dbReference type="STRING" id="74649.A0A2P6SCR3"/>
<comment type="caution">
    <text evidence="2">The sequence shown here is derived from an EMBL/GenBank/DDBJ whole genome shotgun (WGS) entry which is preliminary data.</text>
</comment>
<dbReference type="Proteomes" id="UP000238479">
    <property type="component" value="Chromosome 1"/>
</dbReference>
<proteinExistence type="predicted"/>